<organism evidence="4 5">
    <name type="scientific">Clarias magur</name>
    <name type="common">Asian catfish</name>
    <name type="synonym">Macropteronotus magur</name>
    <dbReference type="NCBI Taxonomy" id="1594786"/>
    <lineage>
        <taxon>Eukaryota</taxon>
        <taxon>Metazoa</taxon>
        <taxon>Chordata</taxon>
        <taxon>Craniata</taxon>
        <taxon>Vertebrata</taxon>
        <taxon>Euteleostomi</taxon>
        <taxon>Actinopterygii</taxon>
        <taxon>Neopterygii</taxon>
        <taxon>Teleostei</taxon>
        <taxon>Ostariophysi</taxon>
        <taxon>Siluriformes</taxon>
        <taxon>Clariidae</taxon>
        <taxon>Clarias</taxon>
    </lineage>
</organism>
<evidence type="ECO:0000256" key="1">
    <source>
        <dbReference type="ARBA" id="ARBA00022884"/>
    </source>
</evidence>
<dbReference type="AlphaFoldDB" id="A0A8J4TMB1"/>
<dbReference type="PANTHER" id="PTHR21245">
    <property type="entry name" value="HETEROGENEOUS NUCLEAR RIBONUCLEOPROTEIN"/>
    <property type="match status" value="1"/>
</dbReference>
<reference evidence="4" key="1">
    <citation type="submission" date="2020-07" db="EMBL/GenBank/DDBJ databases">
        <title>Clarias magur genome sequencing, assembly and annotation.</title>
        <authorList>
            <person name="Kushwaha B."/>
            <person name="Kumar R."/>
            <person name="Das P."/>
            <person name="Joshi C.G."/>
            <person name="Kumar D."/>
            <person name="Nagpure N.S."/>
            <person name="Pandey M."/>
            <person name="Agarwal S."/>
            <person name="Srivastava S."/>
            <person name="Singh M."/>
            <person name="Sahoo L."/>
            <person name="Jayasankar P."/>
            <person name="Meher P.K."/>
            <person name="Koringa P.G."/>
            <person name="Iquebal M.A."/>
            <person name="Das S.P."/>
            <person name="Bit A."/>
            <person name="Patnaik S."/>
            <person name="Patel N."/>
            <person name="Shah T.M."/>
            <person name="Hinsu A."/>
            <person name="Jena J.K."/>
        </authorList>
    </citation>
    <scope>NUCLEOTIDE SEQUENCE</scope>
    <source>
        <strain evidence="4">CIFAMagur01</strain>
        <tissue evidence="4">Testis</tissue>
    </source>
</reference>
<dbReference type="OrthoDB" id="3800936at2759"/>
<comment type="caution">
    <text evidence="4">The sequence shown here is derived from an EMBL/GenBank/DDBJ whole genome shotgun (WGS) entry which is preliminary data.</text>
</comment>
<feature type="domain" description="RRM" evidence="3">
    <location>
        <begin position="53"/>
        <end position="131"/>
    </location>
</feature>
<evidence type="ECO:0000256" key="2">
    <source>
        <dbReference type="PROSITE-ProRule" id="PRU00176"/>
    </source>
</evidence>
<accession>A0A8J4TMB1</accession>
<sequence>MEQDMFQVLNPEKLKSLEKWIQETNTTIKQINGQRKYGGPPPGWKGPAPGLGCEVFISQIPRDVYEDRLIPLFQSVAPLYEFRLMMNFSGQNRGFAYAKYGDAASAAAAIHALHLYPLQSGVKLAVRRSTEKRQLCLSSLPPTMERNELLMVLQQIADGVEDVTIRTARPNEKDVIALVYYSSHYAASMAKKVLVQ</sequence>
<evidence type="ECO:0000313" key="4">
    <source>
        <dbReference type="EMBL" id="KAF5900746.1"/>
    </source>
</evidence>
<dbReference type="SMART" id="SM00360">
    <property type="entry name" value="RRM"/>
    <property type="match status" value="1"/>
</dbReference>
<dbReference type="Proteomes" id="UP000727407">
    <property type="component" value="Unassembled WGS sequence"/>
</dbReference>
<proteinExistence type="predicted"/>
<keyword evidence="5" id="KW-1185">Reference proteome</keyword>
<protein>
    <submittedName>
        <fullName evidence="4">Dead end protein 1</fullName>
    </submittedName>
</protein>
<gene>
    <name evidence="4" type="primary">dnd1</name>
    <name evidence="4" type="ORF">DAT39_009556</name>
</gene>
<feature type="non-terminal residue" evidence="4">
    <location>
        <position position="196"/>
    </location>
</feature>
<keyword evidence="1 2" id="KW-0694">RNA-binding</keyword>
<dbReference type="Pfam" id="PF00076">
    <property type="entry name" value="RRM_1"/>
    <property type="match status" value="1"/>
</dbReference>
<dbReference type="SUPFAM" id="SSF54928">
    <property type="entry name" value="RNA-binding domain, RBD"/>
    <property type="match status" value="1"/>
</dbReference>
<dbReference type="InterPro" id="IPR012677">
    <property type="entry name" value="Nucleotide-bd_a/b_plait_sf"/>
</dbReference>
<dbReference type="PROSITE" id="PS50102">
    <property type="entry name" value="RRM"/>
    <property type="match status" value="1"/>
</dbReference>
<evidence type="ECO:0000313" key="5">
    <source>
        <dbReference type="Proteomes" id="UP000727407"/>
    </source>
</evidence>
<dbReference type="EMBL" id="QNUK01000128">
    <property type="protein sequence ID" value="KAF5900746.1"/>
    <property type="molecule type" value="Genomic_DNA"/>
</dbReference>
<dbReference type="InterPro" id="IPR000504">
    <property type="entry name" value="RRM_dom"/>
</dbReference>
<name>A0A8J4TMB1_CLAMG</name>
<evidence type="ECO:0000259" key="3">
    <source>
        <dbReference type="PROSITE" id="PS50102"/>
    </source>
</evidence>
<dbReference type="InterPro" id="IPR035979">
    <property type="entry name" value="RBD_domain_sf"/>
</dbReference>
<dbReference type="GO" id="GO:0003723">
    <property type="term" value="F:RNA binding"/>
    <property type="evidence" value="ECO:0007669"/>
    <property type="project" value="UniProtKB-UniRule"/>
</dbReference>
<dbReference type="Gene3D" id="3.30.70.330">
    <property type="match status" value="1"/>
</dbReference>